<accession>A0AC61R970</accession>
<comment type="caution">
    <text evidence="1">The sequence shown here is derived from an EMBL/GenBank/DDBJ whole genome shotgun (WGS) entry which is preliminary data.</text>
</comment>
<evidence type="ECO:0000313" key="2">
    <source>
        <dbReference type="Proteomes" id="UP000308836"/>
    </source>
</evidence>
<dbReference type="EMBL" id="SRYG01000004">
    <property type="protein sequence ID" value="TGY66790.1"/>
    <property type="molecule type" value="Genomic_DNA"/>
</dbReference>
<keyword evidence="2" id="KW-1185">Reference proteome</keyword>
<sequence length="211" mass="23615">MIKDVMRLAQADPQDEPARQTIEAMLETIKKMDGFRIEYRIEPLQMTPSGLQSGSLTLPGHMASRMLKTCERVVVLIATLGYEFERELTALQHRAMRDALLWDACGSVWLEHELDTFEAGLASRQKAEGWFLTDRFSCGYGDLPLDLQTELVAGFRDIGVRVLPSGMMYPTKSVSALIGLSRQPQPARIKGCAACSMRSSCPYRKEGKHCD</sequence>
<protein>
    <submittedName>
        <fullName evidence="1">Methionine synthase</fullName>
    </submittedName>
</protein>
<proteinExistence type="predicted"/>
<evidence type="ECO:0000313" key="1">
    <source>
        <dbReference type="EMBL" id="TGY66790.1"/>
    </source>
</evidence>
<gene>
    <name evidence="1" type="ORF">E5336_03115</name>
</gene>
<organism evidence="1 2">
    <name type="scientific">Dubosiella muris</name>
    <dbReference type="NCBI Taxonomy" id="3038133"/>
    <lineage>
        <taxon>Bacteria</taxon>
        <taxon>Bacillati</taxon>
        <taxon>Bacillota</taxon>
        <taxon>Erysipelotrichia</taxon>
        <taxon>Erysipelotrichales</taxon>
        <taxon>Erysipelotrichaceae</taxon>
        <taxon>Dubosiella</taxon>
    </lineage>
</organism>
<name>A0AC61R970_9FIRM</name>
<reference evidence="1" key="1">
    <citation type="submission" date="2019-04" db="EMBL/GenBank/DDBJ databases">
        <title>Microbes associate with the intestines of laboratory mice.</title>
        <authorList>
            <person name="Navarre W."/>
            <person name="Wong E."/>
            <person name="Huang K."/>
            <person name="Tropini C."/>
            <person name="Ng K."/>
            <person name="Yu B."/>
        </authorList>
    </citation>
    <scope>NUCLEOTIDE SEQUENCE</scope>
    <source>
        <strain evidence="1">NM09_H32</strain>
    </source>
</reference>
<dbReference type="Proteomes" id="UP000308836">
    <property type="component" value="Unassembled WGS sequence"/>
</dbReference>